<feature type="coiled-coil region" evidence="1">
    <location>
        <begin position="114"/>
        <end position="155"/>
    </location>
</feature>
<dbReference type="OrthoDB" id="10047985at2759"/>
<keyword evidence="3" id="KW-1185">Reference proteome</keyword>
<sequence>MASLAFQQLRGLVETQEALLSSLRRQIAVQEENSISKVEYEVIVKELEKEKEEHAKTKKNLDVVSEQLEFALGEIDVLSKQLLREKQAFDNALSRVNNRVLKQSIQKDKLISKCSEIENHIQKQEDILNNKENVIKELQKLVNRQKQTLNTALKRHMTRPGVLLFIVPGLKRARLEHEPHPKDQVLQFEWEELGLHRG</sequence>
<dbReference type="EMBL" id="JAPFRF010000002">
    <property type="protein sequence ID" value="KAJ7341524.1"/>
    <property type="molecule type" value="Genomic_DNA"/>
</dbReference>
<evidence type="ECO:0000313" key="2">
    <source>
        <dbReference type="EMBL" id="KAJ7341524.1"/>
    </source>
</evidence>
<proteinExistence type="predicted"/>
<comment type="caution">
    <text evidence="2">The sequence shown here is derived from an EMBL/GenBank/DDBJ whole genome shotgun (WGS) entry which is preliminary data.</text>
</comment>
<dbReference type="PANTHER" id="PTHR35155">
    <property type="entry name" value="SPERMATOGENESIS-ASSOCIATED PROTEIN 24"/>
    <property type="match status" value="1"/>
</dbReference>
<feature type="coiled-coil region" evidence="1">
    <location>
        <begin position="13"/>
        <end position="67"/>
    </location>
</feature>
<name>A0A9Q0Y5Q9_9SAUR</name>
<dbReference type="PANTHER" id="PTHR35155:SF1">
    <property type="entry name" value="SPERMATOGENESIS-ASSOCIATED PROTEIN 24"/>
    <property type="match status" value="1"/>
</dbReference>
<keyword evidence="1" id="KW-0175">Coiled coil</keyword>
<accession>A0A9Q0Y5Q9</accession>
<dbReference type="Proteomes" id="UP001142489">
    <property type="component" value="Unassembled WGS sequence"/>
</dbReference>
<reference evidence="2" key="1">
    <citation type="journal article" date="2023" name="DNA Res.">
        <title>Chromosome-level genome assembly of Phrynocephalus forsythii using third-generation DNA sequencing and Hi-C analysis.</title>
        <authorList>
            <person name="Qi Y."/>
            <person name="Zhao W."/>
            <person name="Zhao Y."/>
            <person name="Niu C."/>
            <person name="Cao S."/>
            <person name="Zhang Y."/>
        </authorList>
    </citation>
    <scope>NUCLEOTIDE SEQUENCE</scope>
    <source>
        <tissue evidence="2">Muscle</tissue>
    </source>
</reference>
<gene>
    <name evidence="2" type="ORF">JRQ81_005725</name>
</gene>
<dbReference type="Pfam" id="PF15175">
    <property type="entry name" value="SPATA24"/>
    <property type="match status" value="1"/>
</dbReference>
<evidence type="ECO:0000256" key="1">
    <source>
        <dbReference type="SAM" id="Coils"/>
    </source>
</evidence>
<dbReference type="GO" id="GO:0003677">
    <property type="term" value="F:DNA binding"/>
    <property type="evidence" value="ECO:0007669"/>
    <property type="project" value="TreeGrafter"/>
</dbReference>
<dbReference type="GO" id="GO:0005634">
    <property type="term" value="C:nucleus"/>
    <property type="evidence" value="ECO:0007669"/>
    <property type="project" value="TreeGrafter"/>
</dbReference>
<evidence type="ECO:0008006" key="4">
    <source>
        <dbReference type="Google" id="ProtNLM"/>
    </source>
</evidence>
<protein>
    <recommendedName>
        <fullName evidence="4">Spermatogenesis-associated protein 24</fullName>
    </recommendedName>
</protein>
<dbReference type="GO" id="GO:0005737">
    <property type="term" value="C:cytoplasm"/>
    <property type="evidence" value="ECO:0007669"/>
    <property type="project" value="TreeGrafter"/>
</dbReference>
<evidence type="ECO:0000313" key="3">
    <source>
        <dbReference type="Proteomes" id="UP001142489"/>
    </source>
</evidence>
<organism evidence="2 3">
    <name type="scientific">Phrynocephalus forsythii</name>
    <dbReference type="NCBI Taxonomy" id="171643"/>
    <lineage>
        <taxon>Eukaryota</taxon>
        <taxon>Metazoa</taxon>
        <taxon>Chordata</taxon>
        <taxon>Craniata</taxon>
        <taxon>Vertebrata</taxon>
        <taxon>Euteleostomi</taxon>
        <taxon>Lepidosauria</taxon>
        <taxon>Squamata</taxon>
        <taxon>Bifurcata</taxon>
        <taxon>Unidentata</taxon>
        <taxon>Episquamata</taxon>
        <taxon>Toxicofera</taxon>
        <taxon>Iguania</taxon>
        <taxon>Acrodonta</taxon>
        <taxon>Agamidae</taxon>
        <taxon>Agaminae</taxon>
        <taxon>Phrynocephalus</taxon>
    </lineage>
</organism>
<dbReference type="AlphaFoldDB" id="A0A9Q0Y5Q9"/>
<dbReference type="InterPro" id="IPR029176">
    <property type="entry name" value="SPATA24"/>
</dbReference>